<evidence type="ECO:0000313" key="2">
    <source>
        <dbReference type="Proteomes" id="UP000541154"/>
    </source>
</evidence>
<dbReference type="Proteomes" id="UP000541154">
    <property type="component" value="Unassembled WGS sequence"/>
</dbReference>
<name>A0A8H5ZVC0_PETAA</name>
<organism evidence="1 2">
    <name type="scientific">Petromyces alliaceus</name>
    <name type="common">Aspergillus alliaceus</name>
    <dbReference type="NCBI Taxonomy" id="209559"/>
    <lineage>
        <taxon>Eukaryota</taxon>
        <taxon>Fungi</taxon>
        <taxon>Dikarya</taxon>
        <taxon>Ascomycota</taxon>
        <taxon>Pezizomycotina</taxon>
        <taxon>Eurotiomycetes</taxon>
        <taxon>Eurotiomycetidae</taxon>
        <taxon>Eurotiales</taxon>
        <taxon>Aspergillaceae</taxon>
        <taxon>Aspergillus</taxon>
        <taxon>Aspergillus subgen. Circumdati</taxon>
    </lineage>
</organism>
<protein>
    <submittedName>
        <fullName evidence="1">Uncharacterized protein</fullName>
    </submittedName>
</protein>
<keyword evidence="2" id="KW-1185">Reference proteome</keyword>
<evidence type="ECO:0000313" key="1">
    <source>
        <dbReference type="EMBL" id="KAF5855049.1"/>
    </source>
</evidence>
<proteinExistence type="predicted"/>
<feature type="non-terminal residue" evidence="1">
    <location>
        <position position="51"/>
    </location>
</feature>
<reference evidence="1 2" key="1">
    <citation type="submission" date="2019-04" db="EMBL/GenBank/DDBJ databases">
        <title>Aspergillus burnettii sp. nov., novel species from soil in southeast Queensland.</title>
        <authorList>
            <person name="Gilchrist C.L.M."/>
            <person name="Pitt J.I."/>
            <person name="Lange L."/>
            <person name="Lacey H.J."/>
            <person name="Vuong D."/>
            <person name="Midgley D.J."/>
            <person name="Greenfield P."/>
            <person name="Bradbury M."/>
            <person name="Lacey E."/>
            <person name="Busk P.K."/>
            <person name="Pilgaard B."/>
            <person name="Chooi Y.H."/>
            <person name="Piggott A.M."/>
        </authorList>
    </citation>
    <scope>NUCLEOTIDE SEQUENCE [LARGE SCALE GENOMIC DNA]</scope>
    <source>
        <strain evidence="1 2">FRR 5400</strain>
    </source>
</reference>
<sequence length="51" mass="5748">MTSKYFVAKRKAPDRGNPAQLSFCVKPAFGPRRRSKEVASGPTRYGRILSY</sequence>
<accession>A0A8H5ZVC0</accession>
<dbReference type="AlphaFoldDB" id="A0A8H5ZVC0"/>
<comment type="caution">
    <text evidence="1">The sequence shown here is derived from an EMBL/GenBank/DDBJ whole genome shotgun (WGS) entry which is preliminary data.</text>
</comment>
<gene>
    <name evidence="1" type="ORF">ETB97_010198</name>
</gene>
<dbReference type="EMBL" id="SPNV01000522">
    <property type="protein sequence ID" value="KAF5855049.1"/>
    <property type="molecule type" value="Genomic_DNA"/>
</dbReference>